<dbReference type="Proteomes" id="UP000291485">
    <property type="component" value="Unassembled WGS sequence"/>
</dbReference>
<reference evidence="1 2" key="1">
    <citation type="submission" date="2019-02" db="EMBL/GenBank/DDBJ databases">
        <title>Pedobacter sp. RP-3-11 sp. nov., isolated from Arctic soil.</title>
        <authorList>
            <person name="Dahal R.H."/>
        </authorList>
    </citation>
    <scope>NUCLEOTIDE SEQUENCE [LARGE SCALE GENOMIC DNA]</scope>
    <source>
        <strain evidence="1 2">RP-3-11</strain>
    </source>
</reference>
<evidence type="ECO:0000313" key="1">
    <source>
        <dbReference type="EMBL" id="TCD02141.1"/>
    </source>
</evidence>
<dbReference type="EMBL" id="SJSN01000018">
    <property type="protein sequence ID" value="TCD02141.1"/>
    <property type="molecule type" value="Genomic_DNA"/>
</dbReference>
<protein>
    <submittedName>
        <fullName evidence="1">Uncharacterized protein</fullName>
    </submittedName>
</protein>
<sequence length="106" mass="12151">MQHKEIVLQAKVFLYHLNNSNDENGMRATESWKLSQVNEEAKAEIEHNYYPTVSTMVDPAIMQDFSDSVLLHLKSDQPKINILDLKVDVQPGAAYFVAFCPTRARR</sequence>
<name>A0A4R0NMR7_9SPHI</name>
<gene>
    <name evidence="1" type="ORF">EZ449_18960</name>
</gene>
<comment type="caution">
    <text evidence="1">The sequence shown here is derived from an EMBL/GenBank/DDBJ whole genome shotgun (WGS) entry which is preliminary data.</text>
</comment>
<evidence type="ECO:0000313" key="2">
    <source>
        <dbReference type="Proteomes" id="UP000291485"/>
    </source>
</evidence>
<accession>A0A4R0NMR7</accession>
<keyword evidence="2" id="KW-1185">Reference proteome</keyword>
<dbReference type="OrthoDB" id="799018at2"/>
<organism evidence="1 2">
    <name type="scientific">Pedobacter frigidisoli</name>
    <dbReference type="NCBI Taxonomy" id="2530455"/>
    <lineage>
        <taxon>Bacteria</taxon>
        <taxon>Pseudomonadati</taxon>
        <taxon>Bacteroidota</taxon>
        <taxon>Sphingobacteriia</taxon>
        <taxon>Sphingobacteriales</taxon>
        <taxon>Sphingobacteriaceae</taxon>
        <taxon>Pedobacter</taxon>
    </lineage>
</organism>
<dbReference type="RefSeq" id="WP_131561852.1">
    <property type="nucleotide sequence ID" value="NZ_SJSN01000018.1"/>
</dbReference>
<proteinExistence type="predicted"/>
<dbReference type="AlphaFoldDB" id="A0A4R0NMR7"/>